<evidence type="ECO:0000256" key="1">
    <source>
        <dbReference type="SAM" id="MobiDB-lite"/>
    </source>
</evidence>
<dbReference type="RefSeq" id="WP_123824931.1">
    <property type="nucleotide sequence ID" value="NZ_RKMF01000006.1"/>
</dbReference>
<dbReference type="InterPro" id="IPR003709">
    <property type="entry name" value="VanY-like_core_dom"/>
</dbReference>
<evidence type="ECO:0000313" key="4">
    <source>
        <dbReference type="Proteomes" id="UP000270616"/>
    </source>
</evidence>
<dbReference type="Pfam" id="PF02557">
    <property type="entry name" value="VanY"/>
    <property type="match status" value="1"/>
</dbReference>
<dbReference type="InterPro" id="IPR058193">
    <property type="entry name" value="VanY/YodJ_core_dom"/>
</dbReference>
<sequence>MRADTFRVVSTAALAGLLLVGCGTGTSSESSAPTDAASTTTSAGAPASSAPSGAAAADADTTTADSLDVVVNKQNPLDPADYTPDPLVAIEGQQLRGDAAEALETMLEDMRAEDITVSVTSAYRSYDTQVSTYDHWVQQNGQVTADRISARPGYSEHQTGLAVDLADGSGCDLQVCFSKTRAAQWAADNAFEYGFVLRFPEGKESITGYAYEPWHFRYIGRDQAEQFHASGAKTLEEFYGTGAAADYIS</sequence>
<dbReference type="InterPro" id="IPR009045">
    <property type="entry name" value="Zn_M74/Hedgehog-like"/>
</dbReference>
<dbReference type="Gene3D" id="3.30.1380.10">
    <property type="match status" value="1"/>
</dbReference>
<feature type="region of interest" description="Disordered" evidence="1">
    <location>
        <begin position="24"/>
        <end position="61"/>
    </location>
</feature>
<reference evidence="3 4" key="1">
    <citation type="submission" date="2018-10" db="EMBL/GenBank/DDBJ databases">
        <title>Kocuria sp. M5W7-7, whole genome shotgun sequence.</title>
        <authorList>
            <person name="Tuo L."/>
        </authorList>
    </citation>
    <scope>NUCLEOTIDE SEQUENCE [LARGE SCALE GENOMIC DNA]</scope>
    <source>
        <strain evidence="3 4">M5W7-7</strain>
    </source>
</reference>
<dbReference type="SUPFAM" id="SSF55166">
    <property type="entry name" value="Hedgehog/DD-peptidase"/>
    <property type="match status" value="1"/>
</dbReference>
<dbReference type="InterPro" id="IPR052179">
    <property type="entry name" value="DD-CPase-like"/>
</dbReference>
<dbReference type="AlphaFoldDB" id="A0A3N3ZSD8"/>
<name>A0A3N3ZSD8_9MICC</name>
<dbReference type="Proteomes" id="UP000270616">
    <property type="component" value="Unassembled WGS sequence"/>
</dbReference>
<keyword evidence="3" id="KW-0378">Hydrolase</keyword>
<proteinExistence type="predicted"/>
<dbReference type="PANTHER" id="PTHR34385:SF1">
    <property type="entry name" value="PEPTIDOGLYCAN L-ALANYL-D-GLUTAMATE ENDOPEPTIDASE CWLK"/>
    <property type="match status" value="1"/>
</dbReference>
<dbReference type="GO" id="GO:0004180">
    <property type="term" value="F:carboxypeptidase activity"/>
    <property type="evidence" value="ECO:0007669"/>
    <property type="project" value="UniProtKB-KW"/>
</dbReference>
<comment type="caution">
    <text evidence="3">The sequence shown here is derived from an EMBL/GenBank/DDBJ whole genome shotgun (WGS) entry which is preliminary data.</text>
</comment>
<keyword evidence="4" id="KW-1185">Reference proteome</keyword>
<feature type="domain" description="D-alanyl-D-alanine carboxypeptidase-like core" evidence="2">
    <location>
        <begin position="93"/>
        <end position="220"/>
    </location>
</feature>
<dbReference type="PROSITE" id="PS51257">
    <property type="entry name" value="PROKAR_LIPOPROTEIN"/>
    <property type="match status" value="1"/>
</dbReference>
<evidence type="ECO:0000313" key="3">
    <source>
        <dbReference type="EMBL" id="ROZ63520.1"/>
    </source>
</evidence>
<evidence type="ECO:0000259" key="2">
    <source>
        <dbReference type="Pfam" id="PF02557"/>
    </source>
</evidence>
<dbReference type="EMBL" id="RKMF01000006">
    <property type="protein sequence ID" value="ROZ63520.1"/>
    <property type="molecule type" value="Genomic_DNA"/>
</dbReference>
<dbReference type="PANTHER" id="PTHR34385">
    <property type="entry name" value="D-ALANYL-D-ALANINE CARBOXYPEPTIDASE"/>
    <property type="match status" value="1"/>
</dbReference>
<protein>
    <submittedName>
        <fullName evidence="3">D-alanyl-D-alanine carboxypeptidase family protein</fullName>
    </submittedName>
</protein>
<accession>A0A3N3ZSD8</accession>
<dbReference type="OrthoDB" id="9792074at2"/>
<organism evidence="3 4">
    <name type="scientific">Kocuria soli</name>
    <dbReference type="NCBI Taxonomy" id="2485125"/>
    <lineage>
        <taxon>Bacteria</taxon>
        <taxon>Bacillati</taxon>
        <taxon>Actinomycetota</taxon>
        <taxon>Actinomycetes</taxon>
        <taxon>Micrococcales</taxon>
        <taxon>Micrococcaceae</taxon>
        <taxon>Kocuria</taxon>
    </lineage>
</organism>
<gene>
    <name evidence="3" type="ORF">EDL96_06185</name>
</gene>
<keyword evidence="3" id="KW-0121">Carboxypeptidase</keyword>
<dbReference type="CDD" id="cd14852">
    <property type="entry name" value="LD-carboxypeptidase"/>
    <property type="match status" value="1"/>
</dbReference>
<keyword evidence="3" id="KW-0645">Protease</keyword>
<dbReference type="GO" id="GO:0006508">
    <property type="term" value="P:proteolysis"/>
    <property type="evidence" value="ECO:0007669"/>
    <property type="project" value="InterPro"/>
</dbReference>